<keyword evidence="2" id="KW-0732">Signal</keyword>
<keyword evidence="5" id="KW-1185">Reference proteome</keyword>
<protein>
    <submittedName>
        <fullName evidence="3 4">Uncharacterized protein</fullName>
    </submittedName>
</protein>
<reference evidence="3" key="2">
    <citation type="submission" date="2020-01" db="EMBL/GenBank/DDBJ databases">
        <authorList>
            <person name="Korhonen P.K.K."/>
            <person name="Guangxu M.G."/>
            <person name="Wang T.W."/>
            <person name="Stroehlein A.J.S."/>
            <person name="Young N.D."/>
            <person name="Ang C.-S.A."/>
            <person name="Fernando D.W.F."/>
            <person name="Lu H.L."/>
            <person name="Taylor S.T."/>
            <person name="Ehtesham M.E.M."/>
            <person name="Najaraj S.H.N."/>
            <person name="Harsha G.H.G."/>
            <person name="Madugundu A.M."/>
            <person name="Renuse S.R."/>
            <person name="Holt D.H."/>
            <person name="Pandey A.P."/>
            <person name="Papenfuss A.P."/>
            <person name="Gasser R.B.G."/>
            <person name="Fischer K.F."/>
        </authorList>
    </citation>
    <scope>NUCLEOTIDE SEQUENCE</scope>
    <source>
        <strain evidence="3">SSS_KF_BRIS2020</strain>
    </source>
</reference>
<accession>A0A834VFP3</accession>
<feature type="region of interest" description="Disordered" evidence="1">
    <location>
        <begin position="268"/>
        <end position="287"/>
    </location>
</feature>
<feature type="signal peptide" evidence="2">
    <location>
        <begin position="1"/>
        <end position="23"/>
    </location>
</feature>
<reference evidence="5" key="1">
    <citation type="journal article" date="2020" name="PLoS Negl. Trop. Dis.">
        <title>High-quality nuclear genome for Sarcoptes scabiei-A critical resource for a neglected parasite.</title>
        <authorList>
            <person name="Korhonen P.K."/>
            <person name="Gasser R.B."/>
            <person name="Ma G."/>
            <person name="Wang T."/>
            <person name="Stroehlein A.J."/>
            <person name="Young N.D."/>
            <person name="Ang C.S."/>
            <person name="Fernando D.D."/>
            <person name="Lu H.C."/>
            <person name="Taylor S."/>
            <person name="Reynolds S.L."/>
            <person name="Mofiz E."/>
            <person name="Najaraj S.H."/>
            <person name="Gowda H."/>
            <person name="Madugundu A."/>
            <person name="Renuse S."/>
            <person name="Holt D."/>
            <person name="Pandey A."/>
            <person name="Papenfuss A.T."/>
            <person name="Fischer K."/>
        </authorList>
    </citation>
    <scope>NUCLEOTIDE SEQUENCE [LARGE SCALE GENOMIC DNA]</scope>
</reference>
<dbReference type="AlphaFoldDB" id="A0A834VFP3"/>
<evidence type="ECO:0000313" key="4">
    <source>
        <dbReference type="EnsemblMetazoa" id="KAF7493920.1"/>
    </source>
</evidence>
<evidence type="ECO:0000256" key="2">
    <source>
        <dbReference type="SAM" id="SignalP"/>
    </source>
</evidence>
<dbReference type="Proteomes" id="UP000070412">
    <property type="component" value="Unassembled WGS sequence"/>
</dbReference>
<dbReference type="EMBL" id="WVUK01000054">
    <property type="protein sequence ID" value="KAF7493920.1"/>
    <property type="molecule type" value="Genomic_DNA"/>
</dbReference>
<feature type="region of interest" description="Disordered" evidence="1">
    <location>
        <begin position="67"/>
        <end position="92"/>
    </location>
</feature>
<evidence type="ECO:0000256" key="1">
    <source>
        <dbReference type="SAM" id="MobiDB-lite"/>
    </source>
</evidence>
<name>A0A834VFP3_SARSC</name>
<sequence>MGKIRIIHIFFFICLFQLNDVEGHGWYRPSNDCGYNCARPKKILAPVVEVSLDCGGSYGCNNAQPASGGYQQQRQQSSNSYHHQSSSSSVTTVHKKSYSQPIVTESFSVPIVRQTYQYQTPQVQTYTPQVNSYYDSGCGENPCGGGSKIVKVIRKTTTITDDGCGSGYGSGCDVVPTYASGQSSGYHQYTTYTQPEPVVIKKITRIIQQPKVVKVIKVVDGGDVVRNECGDNYCGQSNYPIVSNGDNYHSSGSSGNGGSYAFASASASSSGSVGGRSGYRQSGGYHEDQCQVDCW</sequence>
<evidence type="ECO:0000313" key="3">
    <source>
        <dbReference type="EMBL" id="KAF7493920.1"/>
    </source>
</evidence>
<feature type="chain" id="PRO_5038259567" evidence="2">
    <location>
        <begin position="24"/>
        <end position="295"/>
    </location>
</feature>
<proteinExistence type="predicted"/>
<organism evidence="3">
    <name type="scientific">Sarcoptes scabiei</name>
    <name type="common">Itch mite</name>
    <name type="synonym">Acarus scabiei</name>
    <dbReference type="NCBI Taxonomy" id="52283"/>
    <lineage>
        <taxon>Eukaryota</taxon>
        <taxon>Metazoa</taxon>
        <taxon>Ecdysozoa</taxon>
        <taxon>Arthropoda</taxon>
        <taxon>Chelicerata</taxon>
        <taxon>Arachnida</taxon>
        <taxon>Acari</taxon>
        <taxon>Acariformes</taxon>
        <taxon>Sarcoptiformes</taxon>
        <taxon>Astigmata</taxon>
        <taxon>Psoroptidia</taxon>
        <taxon>Sarcoptoidea</taxon>
        <taxon>Sarcoptidae</taxon>
        <taxon>Sarcoptinae</taxon>
        <taxon>Sarcoptes</taxon>
    </lineage>
</organism>
<reference evidence="4" key="3">
    <citation type="submission" date="2022-06" db="UniProtKB">
        <authorList>
            <consortium name="EnsemblMetazoa"/>
        </authorList>
    </citation>
    <scope>IDENTIFICATION</scope>
</reference>
<evidence type="ECO:0000313" key="5">
    <source>
        <dbReference type="Proteomes" id="UP000070412"/>
    </source>
</evidence>
<dbReference type="EnsemblMetazoa" id="SSS_5490s_mrna">
    <property type="protein sequence ID" value="KAF7493920.1"/>
    <property type="gene ID" value="SSS_5490"/>
</dbReference>
<gene>
    <name evidence="3" type="ORF">SSS_5490</name>
</gene>